<sequence>MSLAMDEEDYAKLVMESGPEWLRGEVKRLFQELGETTREKIQAAEYGLAVLEEKQQLKQQYEELELEYETIRAEMEQLKEAFGQAHTNHKKVAADGESREETLIQESATKEEYYMKKVMELQTELKQLRNVLANTQSENERLNSVAQELRESTECCPLKMPATETGETLGRTTFQRARKIDNKHFFFERAYRMCYFPTLSTFF</sequence>
<dbReference type="PANTHER" id="PTHR31233:SF7">
    <property type="entry name" value="PROTEIN BICAUDAL D HOMOLOG 2"/>
    <property type="match status" value="1"/>
</dbReference>
<dbReference type="InterPro" id="IPR018477">
    <property type="entry name" value="BICD"/>
</dbReference>
<dbReference type="Pfam" id="PF09730">
    <property type="entry name" value="BicD"/>
    <property type="match status" value="1"/>
</dbReference>
<feature type="coiled-coil region" evidence="3">
    <location>
        <begin position="118"/>
        <end position="152"/>
    </location>
</feature>
<accession>A0ABM5FK12</accession>
<gene>
    <name evidence="5" type="primary">BICD2</name>
</gene>
<dbReference type="PANTHER" id="PTHR31233">
    <property type="entry name" value="BICAUDAL D FAMILY MEMBER"/>
    <property type="match status" value="1"/>
</dbReference>
<proteinExistence type="inferred from homology"/>
<dbReference type="GeneID" id="110084459"/>
<name>A0ABM5FK12_9SAUR</name>
<dbReference type="RefSeq" id="XP_072845749.1">
    <property type="nucleotide sequence ID" value="XM_072989648.1"/>
</dbReference>
<evidence type="ECO:0000256" key="2">
    <source>
        <dbReference type="ARBA" id="ARBA00023054"/>
    </source>
</evidence>
<keyword evidence="2 3" id="KW-0175">Coiled coil</keyword>
<comment type="similarity">
    <text evidence="1">Belongs to the BicD family.</text>
</comment>
<protein>
    <submittedName>
        <fullName evidence="5">Protein bicaudal D homolog 2 isoform X4</fullName>
    </submittedName>
</protein>
<dbReference type="Proteomes" id="UP001652642">
    <property type="component" value="Chromosome 2"/>
</dbReference>
<evidence type="ECO:0000256" key="1">
    <source>
        <dbReference type="ARBA" id="ARBA00010061"/>
    </source>
</evidence>
<reference evidence="5" key="2">
    <citation type="submission" date="2025-08" db="UniProtKB">
        <authorList>
            <consortium name="RefSeq"/>
        </authorList>
    </citation>
    <scope>IDENTIFICATION</scope>
</reference>
<evidence type="ECO:0000313" key="5">
    <source>
        <dbReference type="RefSeq" id="XP_072845749.1"/>
    </source>
</evidence>
<reference evidence="4" key="1">
    <citation type="submission" date="2025-05" db="UniProtKB">
        <authorList>
            <consortium name="RefSeq"/>
        </authorList>
    </citation>
    <scope>NUCLEOTIDE SEQUENCE [LARGE SCALE GENOMIC DNA]</scope>
</reference>
<evidence type="ECO:0000313" key="4">
    <source>
        <dbReference type="Proteomes" id="UP001652642"/>
    </source>
</evidence>
<evidence type="ECO:0000256" key="3">
    <source>
        <dbReference type="SAM" id="Coils"/>
    </source>
</evidence>
<organism evidence="4 5">
    <name type="scientific">Pogona vitticeps</name>
    <name type="common">central bearded dragon</name>
    <dbReference type="NCBI Taxonomy" id="103695"/>
    <lineage>
        <taxon>Eukaryota</taxon>
        <taxon>Metazoa</taxon>
        <taxon>Chordata</taxon>
        <taxon>Craniata</taxon>
        <taxon>Vertebrata</taxon>
        <taxon>Euteleostomi</taxon>
        <taxon>Lepidosauria</taxon>
        <taxon>Squamata</taxon>
        <taxon>Bifurcata</taxon>
        <taxon>Unidentata</taxon>
        <taxon>Episquamata</taxon>
        <taxon>Toxicofera</taxon>
        <taxon>Iguania</taxon>
        <taxon>Acrodonta</taxon>
        <taxon>Agamidae</taxon>
        <taxon>Amphibolurinae</taxon>
        <taxon>Pogona</taxon>
    </lineage>
</organism>
<keyword evidence="4" id="KW-1185">Reference proteome</keyword>
<feature type="coiled-coil region" evidence="3">
    <location>
        <begin position="47"/>
        <end position="81"/>
    </location>
</feature>